<reference evidence="2" key="1">
    <citation type="submission" date="2018-05" db="EMBL/GenBank/DDBJ databases">
        <title>Draft genome of Mucuna pruriens seed.</title>
        <authorList>
            <person name="Nnadi N.E."/>
            <person name="Vos R."/>
            <person name="Hasami M.H."/>
            <person name="Devisetty U.K."/>
            <person name="Aguiy J.C."/>
        </authorList>
    </citation>
    <scope>NUCLEOTIDE SEQUENCE [LARGE SCALE GENOMIC DNA]</scope>
    <source>
        <strain evidence="2">JCA_2017</strain>
    </source>
</reference>
<dbReference type="PANTHER" id="PTHR35046:SF9">
    <property type="entry name" value="RNA-DIRECTED DNA POLYMERASE"/>
    <property type="match status" value="1"/>
</dbReference>
<name>A0A371HLS2_MUCPR</name>
<dbReference type="AlphaFoldDB" id="A0A371HLS2"/>
<dbReference type="InterPro" id="IPR005162">
    <property type="entry name" value="Retrotrans_gag_dom"/>
</dbReference>
<accession>A0A371HLS2</accession>
<feature type="domain" description="Retrotransposon gag" evidence="1">
    <location>
        <begin position="39"/>
        <end position="97"/>
    </location>
</feature>
<evidence type="ECO:0000313" key="3">
    <source>
        <dbReference type="Proteomes" id="UP000257109"/>
    </source>
</evidence>
<dbReference type="OrthoDB" id="1934635at2759"/>
<protein>
    <recommendedName>
        <fullName evidence="1">Retrotransposon gag domain-containing protein</fullName>
    </recommendedName>
</protein>
<dbReference type="Proteomes" id="UP000257109">
    <property type="component" value="Unassembled WGS sequence"/>
</dbReference>
<evidence type="ECO:0000259" key="1">
    <source>
        <dbReference type="Pfam" id="PF03732"/>
    </source>
</evidence>
<dbReference type="Pfam" id="PF03732">
    <property type="entry name" value="Retrotrans_gag"/>
    <property type="match status" value="1"/>
</dbReference>
<organism evidence="2 3">
    <name type="scientific">Mucuna pruriens</name>
    <name type="common">Velvet bean</name>
    <name type="synonym">Dolichos pruriens</name>
    <dbReference type="NCBI Taxonomy" id="157652"/>
    <lineage>
        <taxon>Eukaryota</taxon>
        <taxon>Viridiplantae</taxon>
        <taxon>Streptophyta</taxon>
        <taxon>Embryophyta</taxon>
        <taxon>Tracheophyta</taxon>
        <taxon>Spermatophyta</taxon>
        <taxon>Magnoliopsida</taxon>
        <taxon>eudicotyledons</taxon>
        <taxon>Gunneridae</taxon>
        <taxon>Pentapetalae</taxon>
        <taxon>rosids</taxon>
        <taxon>fabids</taxon>
        <taxon>Fabales</taxon>
        <taxon>Fabaceae</taxon>
        <taxon>Papilionoideae</taxon>
        <taxon>50 kb inversion clade</taxon>
        <taxon>NPAAA clade</taxon>
        <taxon>indigoferoid/millettioid clade</taxon>
        <taxon>Phaseoleae</taxon>
        <taxon>Mucuna</taxon>
    </lineage>
</organism>
<feature type="non-terminal residue" evidence="2">
    <location>
        <position position="1"/>
    </location>
</feature>
<comment type="caution">
    <text evidence="2">The sequence shown here is derived from an EMBL/GenBank/DDBJ whole genome shotgun (WGS) entry which is preliminary data.</text>
</comment>
<gene>
    <name evidence="2" type="ORF">CR513_12617</name>
</gene>
<keyword evidence="3" id="KW-1185">Reference proteome</keyword>
<evidence type="ECO:0000313" key="2">
    <source>
        <dbReference type="EMBL" id="RDY03756.1"/>
    </source>
</evidence>
<proteinExistence type="predicted"/>
<sequence>MRIDQIFSCKSYLEGKKVKLEALDFTDYALRVGYGECPIRTWEEMKAITRKQFVLSYFHRELHNKLKHFTQGSKSMDDYYKEMEMAMIRANILKDQEATMA</sequence>
<dbReference type="PANTHER" id="PTHR35046">
    <property type="entry name" value="ZINC KNUCKLE (CCHC-TYPE) FAMILY PROTEIN"/>
    <property type="match status" value="1"/>
</dbReference>
<dbReference type="EMBL" id="QJKJ01002216">
    <property type="protein sequence ID" value="RDY03756.1"/>
    <property type="molecule type" value="Genomic_DNA"/>
</dbReference>